<comment type="similarity">
    <text evidence="1 4">Belongs to the eukaryotic ribosomal protein eL42 family.</text>
</comment>
<dbReference type="InterPro" id="IPR009097">
    <property type="entry name" value="Cyclic_Pdiesterase"/>
</dbReference>
<evidence type="ECO:0000313" key="6">
    <source>
        <dbReference type="Proteomes" id="UP000033540"/>
    </source>
</evidence>
<dbReference type="InterPro" id="IPR000552">
    <property type="entry name" value="Ribosomal_eL44"/>
</dbReference>
<comment type="caution">
    <text evidence="5">The sequence shown here is derived from an EMBL/GenBank/DDBJ whole genome shotgun (WGS) entry which is preliminary data.</text>
</comment>
<evidence type="ECO:0000256" key="4">
    <source>
        <dbReference type="RuleBase" id="RU000666"/>
    </source>
</evidence>
<keyword evidence="2 4" id="KW-0689">Ribosomal protein</keyword>
<dbReference type="OrthoDB" id="2967263at2759"/>
<dbReference type="SUPFAM" id="SSF55144">
    <property type="entry name" value="LigT-like"/>
    <property type="match status" value="1"/>
</dbReference>
<proteinExistence type="inferred from homology"/>
<dbReference type="Pfam" id="PF00935">
    <property type="entry name" value="Ribosomal_L44"/>
    <property type="match status" value="1"/>
</dbReference>
<reference evidence="5 6" key="1">
    <citation type="submission" date="2015-02" db="EMBL/GenBank/DDBJ databases">
        <title>Draft genome sequence of Aspergillus parasiticus SU-1.</title>
        <authorList>
            <person name="Yu J."/>
            <person name="Fedorova N."/>
            <person name="Yin Y."/>
            <person name="Losada L."/>
            <person name="Zafar N."/>
            <person name="Taujale R."/>
            <person name="Ehrlich K.C."/>
            <person name="Bhatnagar D."/>
            <person name="Cleveland T.E."/>
            <person name="Bennett J.W."/>
            <person name="Nierman W.C."/>
        </authorList>
    </citation>
    <scope>NUCLEOTIDE SEQUENCE [LARGE SCALE GENOMIC DNA]</scope>
    <source>
        <strain evidence="6">ATCC 56775 / NRRL 5862 / SRRC 143 / SU-1</strain>
    </source>
</reference>
<dbReference type="InterPro" id="IPR053708">
    <property type="entry name" value="Ribosomal_LSU_eL42"/>
</dbReference>
<dbReference type="Gene3D" id="3.10.450.80">
    <property type="match status" value="1"/>
</dbReference>
<dbReference type="STRING" id="1403190.A0A0F0I675"/>
<dbReference type="EMBL" id="JZEE01000675">
    <property type="protein sequence ID" value="KJK61453.1"/>
    <property type="molecule type" value="Genomic_DNA"/>
</dbReference>
<evidence type="ECO:0008006" key="7">
    <source>
        <dbReference type="Google" id="ProtNLM"/>
    </source>
</evidence>
<dbReference type="PANTHER" id="PTHR10369">
    <property type="entry name" value="60S RIBOSOMAL PROTEIN L36A/L44"/>
    <property type="match status" value="1"/>
</dbReference>
<evidence type="ECO:0000256" key="3">
    <source>
        <dbReference type="ARBA" id="ARBA00023274"/>
    </source>
</evidence>
<dbReference type="GO" id="GO:0006412">
    <property type="term" value="P:translation"/>
    <property type="evidence" value="ECO:0007669"/>
    <property type="project" value="InterPro"/>
</dbReference>
<dbReference type="GO" id="GO:1990904">
    <property type="term" value="C:ribonucleoprotein complex"/>
    <property type="evidence" value="ECO:0007669"/>
    <property type="project" value="UniProtKB-KW"/>
</dbReference>
<evidence type="ECO:0000313" key="5">
    <source>
        <dbReference type="EMBL" id="KJK61453.1"/>
    </source>
</evidence>
<dbReference type="Proteomes" id="UP000033540">
    <property type="component" value="Unassembled WGS sequence"/>
</dbReference>
<dbReference type="InterPro" id="IPR011332">
    <property type="entry name" value="Ribosomal_zn-bd"/>
</dbReference>
<dbReference type="FunFam" id="3.10.450.80:FF:000001">
    <property type="entry name" value="60S ribosomal protein L44"/>
    <property type="match status" value="1"/>
</dbReference>
<evidence type="ECO:0000256" key="2">
    <source>
        <dbReference type="ARBA" id="ARBA00022980"/>
    </source>
</evidence>
<evidence type="ECO:0000256" key="1">
    <source>
        <dbReference type="ARBA" id="ARBA00009364"/>
    </source>
</evidence>
<dbReference type="AlphaFoldDB" id="A0A0F0I675"/>
<gene>
    <name evidence="5" type="ORF">P875_00042256</name>
</gene>
<keyword evidence="3 4" id="KW-0687">Ribonucleoprotein</keyword>
<name>A0A0F0I675_ASPPU</name>
<dbReference type="SUPFAM" id="SSF57829">
    <property type="entry name" value="Zn-binding ribosomal proteins"/>
    <property type="match status" value="1"/>
</dbReference>
<organism evidence="5 6">
    <name type="scientific">Aspergillus parasiticus (strain ATCC 56775 / NRRL 5862 / SRRC 143 / SU-1)</name>
    <dbReference type="NCBI Taxonomy" id="1403190"/>
    <lineage>
        <taxon>Eukaryota</taxon>
        <taxon>Fungi</taxon>
        <taxon>Dikarya</taxon>
        <taxon>Ascomycota</taxon>
        <taxon>Pezizomycotina</taxon>
        <taxon>Eurotiomycetes</taxon>
        <taxon>Eurotiomycetidae</taxon>
        <taxon>Eurotiales</taxon>
        <taxon>Aspergillaceae</taxon>
        <taxon>Aspergillus</taxon>
        <taxon>Aspergillus subgen. Circumdati</taxon>
    </lineage>
</organism>
<accession>A0A0F0I675</accession>
<sequence>MSEITSSKPDIINPFEEILTDCQHDPSKVQDRYENHRTNRNAQFKAKLLGPDFSGWQIDEILRKLHAQATDTQRDNEPSFVDPRNNFTLYARPPPQIRELVAEIQADVQDAAPAIWVTPPDFLHITVMEMASCRTEADIEAFLTHLQESGTIPDLVDYTFHHRTRLVKPILSYDATAMALSFVPAAGEETAVGNQTYCNEGDRYTYHHLRRDLFDRLTATGLLMKPRYIVPSAHITIARFITHDGFMVEGSGPDAVPVVDQERVAALVERIEKINEKLRQRYWPQENGAMTAKGEWIVGQGKGLELYGQPTRSLPDKRLSTTTEFAPAKSVKMVNVPKTRRTYCKGKECKKHTQHKVTQYKAGKASLYAQGKRRYDRKQSGYGGQTKPVFHKKAKTTKKIVLRLECTACKQKKQLSLKRCKHFELGGDKKTKGAALVF</sequence>
<dbReference type="PROSITE" id="PS01172">
    <property type="entry name" value="RIBOSOMAL_L44E"/>
    <property type="match status" value="1"/>
</dbReference>
<dbReference type="GO" id="GO:0005840">
    <property type="term" value="C:ribosome"/>
    <property type="evidence" value="ECO:0007669"/>
    <property type="project" value="UniProtKB-KW"/>
</dbReference>
<dbReference type="GO" id="GO:0003735">
    <property type="term" value="F:structural constituent of ribosome"/>
    <property type="evidence" value="ECO:0007669"/>
    <property type="project" value="InterPro"/>
</dbReference>
<protein>
    <recommendedName>
        <fullName evidence="7">60S ribosomal protein L44</fullName>
    </recommendedName>
</protein>